<sequence>MHPGDLSEESYDAAFTTPDGFEADLFIDADSKFLELAYTFTFSGAMADFVRERIEEIMHTLYEFGCYFTLQIADEEIIHTVCSKIYFAGLNYFALKETVRDFRDAVEAQQEIFEINFEEERETGDAHGSS</sequence>
<dbReference type="AlphaFoldDB" id="A0A2S4JGQ8"/>
<name>A0A2S4JGQ8_9SPIO</name>
<organism evidence="1 2">
    <name type="scientific">Alkalispirochaeta sphaeroplastigenens</name>
    <dbReference type="NCBI Taxonomy" id="1187066"/>
    <lineage>
        <taxon>Bacteria</taxon>
        <taxon>Pseudomonadati</taxon>
        <taxon>Spirochaetota</taxon>
        <taxon>Spirochaetia</taxon>
        <taxon>Spirochaetales</taxon>
        <taxon>Spirochaetaceae</taxon>
        <taxon>Alkalispirochaeta</taxon>
    </lineage>
</organism>
<gene>
    <name evidence="1" type="ORF">AU468_11805</name>
</gene>
<evidence type="ECO:0000313" key="2">
    <source>
        <dbReference type="Proteomes" id="UP000237350"/>
    </source>
</evidence>
<proteinExistence type="predicted"/>
<keyword evidence="2" id="KW-1185">Reference proteome</keyword>
<dbReference type="Proteomes" id="UP000237350">
    <property type="component" value="Unassembled WGS sequence"/>
</dbReference>
<dbReference type="EMBL" id="LPWH01000117">
    <property type="protein sequence ID" value="POQ98722.1"/>
    <property type="molecule type" value="Genomic_DNA"/>
</dbReference>
<evidence type="ECO:0000313" key="1">
    <source>
        <dbReference type="EMBL" id="POQ98722.1"/>
    </source>
</evidence>
<reference evidence="2" key="1">
    <citation type="submission" date="2015-12" db="EMBL/GenBank/DDBJ databases">
        <authorList>
            <person name="Lodha T.D."/>
            <person name="Chintalapati S."/>
            <person name="Chintalapati V.R."/>
            <person name="Sravanthi T."/>
        </authorList>
    </citation>
    <scope>NUCLEOTIDE SEQUENCE [LARGE SCALE GENOMIC DNA]</scope>
    <source>
        <strain evidence="2">JC133</strain>
    </source>
</reference>
<protein>
    <submittedName>
        <fullName evidence="1">Uncharacterized protein</fullName>
    </submittedName>
</protein>
<accession>A0A2S4JGQ8</accession>
<comment type="caution">
    <text evidence="1">The sequence shown here is derived from an EMBL/GenBank/DDBJ whole genome shotgun (WGS) entry which is preliminary data.</text>
</comment>